<evidence type="ECO:0000313" key="4">
    <source>
        <dbReference type="EMBL" id="KAL3316900.1"/>
    </source>
</evidence>
<dbReference type="Gene3D" id="1.10.260.40">
    <property type="entry name" value="lambda repressor-like DNA-binding domains"/>
    <property type="match status" value="1"/>
</dbReference>
<protein>
    <submittedName>
        <fullName evidence="4">Multiprotein-bridging factor 1</fullName>
    </submittedName>
</protein>
<feature type="region of interest" description="Disordered" evidence="2">
    <location>
        <begin position="1"/>
        <end position="31"/>
    </location>
</feature>
<evidence type="ECO:0000256" key="2">
    <source>
        <dbReference type="SAM" id="MobiDB-lite"/>
    </source>
</evidence>
<feature type="domain" description="HTH cro/C1-type" evidence="3">
    <location>
        <begin position="46"/>
        <end position="101"/>
    </location>
</feature>
<keyword evidence="5" id="KW-1185">Reference proteome</keyword>
<feature type="compositionally biased region" description="Basic and acidic residues" evidence="2">
    <location>
        <begin position="1"/>
        <end position="11"/>
    </location>
</feature>
<sequence length="121" mass="13613">MQAESDIERKWGAAKNQQKASGPNLRKLEEDDDFHLKTVTQTLADNIRWARNEKHLTQVELAAIVGEKVIMIRNIETPGSILNKALVAKIENRLGYFLRGQKARQPKFQKSNTASASAAKK</sequence>
<dbReference type="SUPFAM" id="SSF47413">
    <property type="entry name" value="lambda repressor-like DNA-binding domains"/>
    <property type="match status" value="1"/>
</dbReference>
<dbReference type="Pfam" id="PF01381">
    <property type="entry name" value="HTH_3"/>
    <property type="match status" value="1"/>
</dbReference>
<dbReference type="SMART" id="SM00530">
    <property type="entry name" value="HTH_XRE"/>
    <property type="match status" value="1"/>
</dbReference>
<evidence type="ECO:0000256" key="1">
    <source>
        <dbReference type="ARBA" id="ARBA00023125"/>
    </source>
</evidence>
<dbReference type="CDD" id="cd00093">
    <property type="entry name" value="HTH_XRE"/>
    <property type="match status" value="1"/>
</dbReference>
<dbReference type="InterPro" id="IPR010982">
    <property type="entry name" value="Lambda_DNA-bd_dom_sf"/>
</dbReference>
<keyword evidence="1" id="KW-0238">DNA-binding</keyword>
<dbReference type="GO" id="GO:0003677">
    <property type="term" value="F:DNA binding"/>
    <property type="evidence" value="ECO:0007669"/>
    <property type="project" value="UniProtKB-KW"/>
</dbReference>
<dbReference type="InterPro" id="IPR001387">
    <property type="entry name" value="Cro/C1-type_HTH"/>
</dbReference>
<reference evidence="4 5" key="1">
    <citation type="submission" date="2024-11" db="EMBL/GenBank/DDBJ databases">
        <title>Adaptive evolution of stress response genes in parasites aligns with host niche diversity.</title>
        <authorList>
            <person name="Hahn C."/>
            <person name="Resl P."/>
        </authorList>
    </citation>
    <scope>NUCLEOTIDE SEQUENCE [LARGE SCALE GENOMIC DNA]</scope>
    <source>
        <strain evidence="4">EGGRZ-B1_66</strain>
        <tissue evidence="4">Body</tissue>
    </source>
</reference>
<dbReference type="PANTHER" id="PTHR10245">
    <property type="entry name" value="ENDOTHELIAL DIFFERENTIATION-RELATED FACTOR 1 MULTIPROTEIN BRIDGING FACTOR 1"/>
    <property type="match status" value="1"/>
</dbReference>
<evidence type="ECO:0000313" key="5">
    <source>
        <dbReference type="Proteomes" id="UP001626550"/>
    </source>
</evidence>
<comment type="caution">
    <text evidence="4">The sequence shown here is derived from an EMBL/GenBank/DDBJ whole genome shotgun (WGS) entry which is preliminary data.</text>
</comment>
<dbReference type="Proteomes" id="UP001626550">
    <property type="component" value="Unassembled WGS sequence"/>
</dbReference>
<dbReference type="PANTHER" id="PTHR10245:SF15">
    <property type="entry name" value="ENDOTHELIAL DIFFERENTIATION-RELATED FACTOR 1"/>
    <property type="match status" value="1"/>
</dbReference>
<proteinExistence type="predicted"/>
<dbReference type="AlphaFoldDB" id="A0ABD2QBG5"/>
<organism evidence="4 5">
    <name type="scientific">Cichlidogyrus casuarinus</name>
    <dbReference type="NCBI Taxonomy" id="1844966"/>
    <lineage>
        <taxon>Eukaryota</taxon>
        <taxon>Metazoa</taxon>
        <taxon>Spiralia</taxon>
        <taxon>Lophotrochozoa</taxon>
        <taxon>Platyhelminthes</taxon>
        <taxon>Monogenea</taxon>
        <taxon>Monopisthocotylea</taxon>
        <taxon>Dactylogyridea</taxon>
        <taxon>Ancyrocephalidae</taxon>
        <taxon>Cichlidogyrus</taxon>
    </lineage>
</organism>
<dbReference type="EMBL" id="JBJKFK010000466">
    <property type="protein sequence ID" value="KAL3316900.1"/>
    <property type="molecule type" value="Genomic_DNA"/>
</dbReference>
<gene>
    <name evidence="4" type="primary">MBF1</name>
    <name evidence="4" type="ORF">Ciccas_004445</name>
</gene>
<accession>A0ABD2QBG5</accession>
<name>A0ABD2QBG5_9PLAT</name>
<evidence type="ECO:0000259" key="3">
    <source>
        <dbReference type="SMART" id="SM00530"/>
    </source>
</evidence>